<comment type="caution">
    <text evidence="3">The sequence shown here is derived from an EMBL/GenBank/DDBJ whole genome shotgun (WGS) entry which is preliminary data.</text>
</comment>
<name>A0A815IUY1_ADIRI</name>
<proteinExistence type="predicted"/>
<sequence length="273" mass="30120">MTQNIKKAQSVGLNDKFDKHANTTKGLVSNNSCVTDETTPAQLFDKVWKENIYKGFSHQTPGESKTPFLDTFIEQLPTDGCRVVELGAGSYDHAFRMAKEDIIIEHVTAVEYSETAVESARQRSVALDAGVQSRLSIECNDLFTFMNKLEADSIHGIYANSVLHFLTPQEREDVYRKAYKALIAGGIVAVSFKMRGDALHKRGTLVEETAAGALVRDNTDNICRLFVSPTGIDVLADELRSTGFHITTIIQWAVPNYNIDGDDGKFVGLVAAR</sequence>
<protein>
    <recommendedName>
        <fullName evidence="1">Methyltransferase domain-containing protein</fullName>
    </recommendedName>
</protein>
<accession>A0A815IUY1</accession>
<dbReference type="OrthoDB" id="10114930at2759"/>
<dbReference type="Proteomes" id="UP000663828">
    <property type="component" value="Unassembled WGS sequence"/>
</dbReference>
<dbReference type="EMBL" id="CAJNOR010003030">
    <property type="protein sequence ID" value="CAF1369652.1"/>
    <property type="molecule type" value="Genomic_DNA"/>
</dbReference>
<dbReference type="SUPFAM" id="SSF53335">
    <property type="entry name" value="S-adenosyl-L-methionine-dependent methyltransferases"/>
    <property type="match status" value="1"/>
</dbReference>
<dbReference type="Gene3D" id="3.40.50.150">
    <property type="entry name" value="Vaccinia Virus protein VP39"/>
    <property type="match status" value="1"/>
</dbReference>
<dbReference type="InterPro" id="IPR029063">
    <property type="entry name" value="SAM-dependent_MTases_sf"/>
</dbReference>
<dbReference type="AlphaFoldDB" id="A0A815IUY1"/>
<dbReference type="EMBL" id="CAJNOJ010000239">
    <property type="protein sequence ID" value="CAF1326451.1"/>
    <property type="molecule type" value="Genomic_DNA"/>
</dbReference>
<keyword evidence="4" id="KW-1185">Reference proteome</keyword>
<evidence type="ECO:0000313" key="3">
    <source>
        <dbReference type="EMBL" id="CAF1369652.1"/>
    </source>
</evidence>
<dbReference type="InterPro" id="IPR041698">
    <property type="entry name" value="Methyltransf_25"/>
</dbReference>
<organism evidence="3 4">
    <name type="scientific">Adineta ricciae</name>
    <name type="common">Rotifer</name>
    <dbReference type="NCBI Taxonomy" id="249248"/>
    <lineage>
        <taxon>Eukaryota</taxon>
        <taxon>Metazoa</taxon>
        <taxon>Spiralia</taxon>
        <taxon>Gnathifera</taxon>
        <taxon>Rotifera</taxon>
        <taxon>Eurotatoria</taxon>
        <taxon>Bdelloidea</taxon>
        <taxon>Adinetida</taxon>
        <taxon>Adinetidae</taxon>
        <taxon>Adineta</taxon>
    </lineage>
</organism>
<feature type="domain" description="Methyltransferase" evidence="1">
    <location>
        <begin position="83"/>
        <end position="186"/>
    </location>
</feature>
<evidence type="ECO:0000313" key="4">
    <source>
        <dbReference type="Proteomes" id="UP000663828"/>
    </source>
</evidence>
<evidence type="ECO:0000259" key="1">
    <source>
        <dbReference type="Pfam" id="PF13649"/>
    </source>
</evidence>
<gene>
    <name evidence="2" type="ORF">EDS130_LOCUS31945</name>
    <name evidence="3" type="ORF">XAT740_LOCUS32467</name>
</gene>
<dbReference type="Pfam" id="PF13649">
    <property type="entry name" value="Methyltransf_25"/>
    <property type="match status" value="1"/>
</dbReference>
<evidence type="ECO:0000313" key="2">
    <source>
        <dbReference type="EMBL" id="CAF1326451.1"/>
    </source>
</evidence>
<reference evidence="3" key="1">
    <citation type="submission" date="2021-02" db="EMBL/GenBank/DDBJ databases">
        <authorList>
            <person name="Nowell W R."/>
        </authorList>
    </citation>
    <scope>NUCLEOTIDE SEQUENCE</scope>
</reference>
<dbReference type="Proteomes" id="UP000663852">
    <property type="component" value="Unassembled WGS sequence"/>
</dbReference>
<dbReference type="CDD" id="cd02440">
    <property type="entry name" value="AdoMet_MTases"/>
    <property type="match status" value="1"/>
</dbReference>